<name>A0A8H9AID5_SHIBO</name>
<dbReference type="EMBL" id="AAVUMO010000223">
    <property type="protein sequence ID" value="EGE3747939.1"/>
    <property type="molecule type" value="Genomic_DNA"/>
</dbReference>
<accession>A0A8H9AID5</accession>
<comment type="caution">
    <text evidence="1">The sequence shown here is derived from an EMBL/GenBank/DDBJ whole genome shotgun (WGS) entry which is preliminary data.</text>
</comment>
<proteinExistence type="predicted"/>
<gene>
    <name evidence="1" type="ORF">DLV22_25810</name>
</gene>
<dbReference type="AlphaFoldDB" id="A0A8H9AID5"/>
<sequence>MRLCRLLAFKLYIVFMFFLKKQKIPNIDKTESDSSGIANVLADVPDKTVQKQSVRRHVE</sequence>
<dbReference type="Proteomes" id="UP000864586">
    <property type="component" value="Unassembled WGS sequence"/>
</dbReference>
<organism evidence="1">
    <name type="scientific">Shigella boydii</name>
    <dbReference type="NCBI Taxonomy" id="621"/>
    <lineage>
        <taxon>Bacteria</taxon>
        <taxon>Pseudomonadati</taxon>
        <taxon>Pseudomonadota</taxon>
        <taxon>Gammaproteobacteria</taxon>
        <taxon>Enterobacterales</taxon>
        <taxon>Enterobacteriaceae</taxon>
        <taxon>Shigella</taxon>
    </lineage>
</organism>
<evidence type="ECO:0000313" key="1">
    <source>
        <dbReference type="EMBL" id="EGE3747939.1"/>
    </source>
</evidence>
<protein>
    <submittedName>
        <fullName evidence="1">Uncharacterized protein</fullName>
    </submittedName>
</protein>
<reference evidence="1" key="1">
    <citation type="submission" date="2018-05" db="EMBL/GenBank/DDBJ databases">
        <authorList>
            <person name="Ashton P.M."/>
            <person name="Dallman T."/>
            <person name="Nair S."/>
            <person name="De Pinna E."/>
            <person name="Peters T."/>
            <person name="Grant K."/>
        </authorList>
    </citation>
    <scope>NUCLEOTIDE SEQUENCE</scope>
    <source>
        <strain evidence="1">287711</strain>
    </source>
</reference>